<gene>
    <name evidence="2" type="ORF">SAMN05421818_11021</name>
</gene>
<keyword evidence="1" id="KW-0175">Coiled coil</keyword>
<sequence length="722" mass="82249">MKNNQIYDKIYEIAKSLSSKSTTFTRSDLSYELKSLGVKNDSFDVNTLVWDTYLHFNKDIRVKKAFVNNEQNNTIIDEHELYIQLQEGDSQAVFAVMQDSIDNIQRSVYLLEQQFGVDINAFVAEKGTAMIARIVGTSGTMKVQQEASALFNNYNIMINNYEESKDSIIELIEDFLVLRENVLAIYREYSQALIDVFGDSIKLIAPELFDFNHIKWLDTKGMLESVSLEYDKLATSCGVLVGEIGEGFKKSLNTAAKYSKVSKNGKVALGLAVVGMLTHYVEAEQKTTMMKQELLKLKGKIKEDVTTVKADMGRLMEIYKTLNELYIPKAQVFYGSSREVLSQELKGLITSIYNTAELQALKAERDQVLKEYNLLGNRILDENRSIEYYKSNIQELKQLLEDGKDEYEMVLQVKPQKPMMLVNALSFGAKNKTYNRELYDWSIKGAPVVSAYEEAKVSLKLDMEELSGQQENFKLDTANYNQLKGKLDRVNRVIADKLEVSDDVKIGVGSQLGPYISLLRIAKDIVNSKLDQRLVNTISINKHEEVKLPAEIEQNVNNFIQGMRQNLVVNDFVSKEVTEEFFDATFMKEEDQKKIDKEKLDENSVYGAQDLKLMINSQNKAVQAGIGYFESWLQLQNEVKLSVEASRYYDQQMEQMEEEFRKNIASIDNKAELLRAIISRINKAGSPETLKEGMLMLAEISGDKLSKNDVIQLLKGDKIIKI</sequence>
<dbReference type="Proteomes" id="UP000243588">
    <property type="component" value="Unassembled WGS sequence"/>
</dbReference>
<keyword evidence="3" id="KW-1185">Reference proteome</keyword>
<reference evidence="3" key="1">
    <citation type="submission" date="2016-10" db="EMBL/GenBank/DDBJ databases">
        <authorList>
            <person name="Varghese N."/>
            <person name="Submissions S."/>
        </authorList>
    </citation>
    <scope>NUCLEOTIDE SEQUENCE [LARGE SCALE GENOMIC DNA]</scope>
    <source>
        <strain evidence="3">DSM 23313</strain>
    </source>
</reference>
<name>A0A1G8EBX6_9FLAO</name>
<accession>A0A1G8EBX6</accession>
<feature type="coiled-coil region" evidence="1">
    <location>
        <begin position="358"/>
        <end position="406"/>
    </location>
</feature>
<organism evidence="2 3">
    <name type="scientific">Myroides phaeus</name>
    <dbReference type="NCBI Taxonomy" id="702745"/>
    <lineage>
        <taxon>Bacteria</taxon>
        <taxon>Pseudomonadati</taxon>
        <taxon>Bacteroidota</taxon>
        <taxon>Flavobacteriia</taxon>
        <taxon>Flavobacteriales</taxon>
        <taxon>Flavobacteriaceae</taxon>
        <taxon>Myroides</taxon>
    </lineage>
</organism>
<dbReference type="RefSeq" id="WP_090408081.1">
    <property type="nucleotide sequence ID" value="NZ_FNDQ01000010.1"/>
</dbReference>
<dbReference type="EMBL" id="FNDQ01000010">
    <property type="protein sequence ID" value="SDH67240.1"/>
    <property type="molecule type" value="Genomic_DNA"/>
</dbReference>
<evidence type="ECO:0000313" key="3">
    <source>
        <dbReference type="Proteomes" id="UP000243588"/>
    </source>
</evidence>
<dbReference type="AlphaFoldDB" id="A0A1G8EBX6"/>
<evidence type="ECO:0000313" key="2">
    <source>
        <dbReference type="EMBL" id="SDH67240.1"/>
    </source>
</evidence>
<evidence type="ECO:0000256" key="1">
    <source>
        <dbReference type="SAM" id="Coils"/>
    </source>
</evidence>
<protein>
    <submittedName>
        <fullName evidence="2">Uncharacterized protein</fullName>
    </submittedName>
</protein>
<dbReference type="STRING" id="702745.SAMN05421818_11021"/>
<proteinExistence type="predicted"/>